<dbReference type="EMBL" id="CP001400">
    <property type="protein sequence ID" value="ACP37431.1"/>
    <property type="molecule type" value="Genomic_DNA"/>
</dbReference>
<keyword evidence="1" id="KW-1133">Transmembrane helix</keyword>
<dbReference type="Proteomes" id="UP000001350">
    <property type="component" value="Chromosome"/>
</dbReference>
<dbReference type="KEGG" id="sia:M1425_0604"/>
<evidence type="ECO:0000313" key="2">
    <source>
        <dbReference type="EMBL" id="ACP37431.1"/>
    </source>
</evidence>
<keyword evidence="1" id="KW-0812">Transmembrane</keyword>
<protein>
    <submittedName>
        <fullName evidence="2">Uncharacterized protein</fullName>
    </submittedName>
</protein>
<gene>
    <name evidence="2" type="ordered locus">M1425_0604</name>
</gene>
<keyword evidence="1" id="KW-0472">Membrane</keyword>
<organism evidence="2 3">
    <name type="scientific">Saccharolobus islandicus (strain M.14.25 / Kamchatka #1)</name>
    <name type="common">Sulfolobus islandicus</name>
    <dbReference type="NCBI Taxonomy" id="427317"/>
    <lineage>
        <taxon>Archaea</taxon>
        <taxon>Thermoproteota</taxon>
        <taxon>Thermoprotei</taxon>
        <taxon>Sulfolobales</taxon>
        <taxon>Sulfolobaceae</taxon>
        <taxon>Saccharolobus</taxon>
    </lineage>
</organism>
<reference evidence="2 3" key="1">
    <citation type="journal article" date="2009" name="Proc. Natl. Acad. Sci. U.S.A.">
        <title>Biogeography of the Sulfolobus islandicus pan-genome.</title>
        <authorList>
            <person name="Reno M.L."/>
            <person name="Held N.L."/>
            <person name="Fields C.J."/>
            <person name="Burke P.V."/>
            <person name="Whitaker R.J."/>
        </authorList>
    </citation>
    <scope>NUCLEOTIDE SEQUENCE [LARGE SCALE GENOMIC DNA]</scope>
    <source>
        <strain evidence="3">M.14.25 / Kamchatka #1</strain>
    </source>
</reference>
<dbReference type="HOGENOM" id="CLU_671964_0_0_2"/>
<dbReference type="AlphaFoldDB" id="C3MV68"/>
<feature type="transmembrane region" description="Helical" evidence="1">
    <location>
        <begin position="237"/>
        <end position="255"/>
    </location>
</feature>
<sequence length="424" mass="50434">MSKGIKTSVRVYKIDYMSSNNKKINERDLALLKKVGKYYLQYKGIIDLDKLLSIIEATEELNIDDITRIYIIQYIIYLAVKAAVRAAKEAEKDRLTYKEFSIGYDQDIFGELNIDRTTIVYPQGLYAYYTYTEGYNAPEYGILGYLLRRIYDTAIDKFVEIKLHHYFNFTEKMKKFMKKLEEIKEKFPEGYYRNSTYTDPQWLIRAFRAYEIMKKLENIGIGLKRSKTEIKRPLIKFILWKLYELYIFYLIVNYLKKKGYRIKRKGDKNYLAFKDGIYFTIIFNSNLENSGLLRVNNYPNLEKFKGKPDISLDHNSGDKNNIIIIECKYSDRLSYISMGRFKIMAYVYEYNPLTAILVYPGLKEGQLLYDDEDKATKELDDYVKKNNYVKFEFKNHELYMARINPKAEDEKNLKTIDEILGKYI</sequence>
<accession>C3MV68</accession>
<evidence type="ECO:0000313" key="3">
    <source>
        <dbReference type="Proteomes" id="UP000001350"/>
    </source>
</evidence>
<name>C3MV68_SACI4</name>
<evidence type="ECO:0000256" key="1">
    <source>
        <dbReference type="SAM" id="Phobius"/>
    </source>
</evidence>
<proteinExistence type="predicted"/>